<dbReference type="Pfam" id="PF01403">
    <property type="entry name" value="Sema"/>
    <property type="match status" value="1"/>
</dbReference>
<feature type="compositionally biased region" description="Polar residues" evidence="13">
    <location>
        <begin position="484"/>
        <end position="496"/>
    </location>
</feature>
<evidence type="ECO:0000313" key="17">
    <source>
        <dbReference type="Proteomes" id="UP000700334"/>
    </source>
</evidence>
<dbReference type="FunFam" id="2.60.40.10:FF:000320">
    <property type="entry name" value="Plexin A1"/>
    <property type="match status" value="1"/>
</dbReference>
<evidence type="ECO:0000256" key="13">
    <source>
        <dbReference type="SAM" id="MobiDB-lite"/>
    </source>
</evidence>
<name>A0A8J6ABW7_GALPY</name>
<feature type="compositionally biased region" description="Gly residues" evidence="13">
    <location>
        <begin position="687"/>
        <end position="696"/>
    </location>
</feature>
<proteinExistence type="inferred from homology"/>
<feature type="compositionally biased region" description="Low complexity" evidence="13">
    <location>
        <begin position="1136"/>
        <end position="1146"/>
    </location>
</feature>
<feature type="coiled-coil region" evidence="12">
    <location>
        <begin position="3194"/>
        <end position="3228"/>
    </location>
</feature>
<evidence type="ECO:0000256" key="9">
    <source>
        <dbReference type="ARBA" id="ARBA00023157"/>
    </source>
</evidence>
<evidence type="ECO:0000256" key="5">
    <source>
        <dbReference type="ARBA" id="ARBA00022729"/>
    </source>
</evidence>
<evidence type="ECO:0000259" key="15">
    <source>
        <dbReference type="PROSITE" id="PS51004"/>
    </source>
</evidence>
<dbReference type="InterPro" id="IPR042744">
    <property type="entry name" value="Plexin-A1_Sema"/>
</dbReference>
<feature type="region of interest" description="Disordered" evidence="13">
    <location>
        <begin position="3525"/>
        <end position="3594"/>
    </location>
</feature>
<dbReference type="InterPro" id="IPR008936">
    <property type="entry name" value="Rho_GTPase_activation_prot"/>
</dbReference>
<dbReference type="SUPFAM" id="SSF48350">
    <property type="entry name" value="GTPase activation domain, GAP"/>
    <property type="match status" value="1"/>
</dbReference>
<dbReference type="PANTHER" id="PTHR22625">
    <property type="entry name" value="PLEXIN"/>
    <property type="match status" value="1"/>
</dbReference>
<keyword evidence="8 14" id="KW-0472">Membrane</keyword>
<dbReference type="CDD" id="cd11271">
    <property type="entry name" value="Sema_plexin_A1"/>
    <property type="match status" value="1"/>
</dbReference>
<evidence type="ECO:0000256" key="1">
    <source>
        <dbReference type="ARBA" id="ARBA00004251"/>
    </source>
</evidence>
<comment type="similarity">
    <text evidence="2">Belongs to the plexin family.</text>
</comment>
<dbReference type="Proteomes" id="UP000700334">
    <property type="component" value="Unassembled WGS sequence"/>
</dbReference>
<feature type="compositionally biased region" description="Basic and acidic residues" evidence="13">
    <location>
        <begin position="1437"/>
        <end position="1446"/>
    </location>
</feature>
<dbReference type="SMART" id="SM00423">
    <property type="entry name" value="PSI"/>
    <property type="match status" value="3"/>
</dbReference>
<feature type="compositionally biased region" description="Gly residues" evidence="13">
    <location>
        <begin position="2722"/>
        <end position="2734"/>
    </location>
</feature>
<dbReference type="InterPro" id="IPR015943">
    <property type="entry name" value="WD40/YVTN_repeat-like_dom_sf"/>
</dbReference>
<dbReference type="InterPro" id="IPR016201">
    <property type="entry name" value="PSI"/>
</dbReference>
<dbReference type="GO" id="GO:0030334">
    <property type="term" value="P:regulation of cell migration"/>
    <property type="evidence" value="ECO:0007669"/>
    <property type="project" value="TreeGrafter"/>
</dbReference>
<keyword evidence="4 14" id="KW-0812">Transmembrane</keyword>
<feature type="compositionally biased region" description="Basic residues" evidence="13">
    <location>
        <begin position="1205"/>
        <end position="1223"/>
    </location>
</feature>
<dbReference type="InterPro" id="IPR031148">
    <property type="entry name" value="Plexin"/>
</dbReference>
<dbReference type="FunFam" id="2.60.40.10:FF:000123">
    <property type="entry name" value="Plexin A1"/>
    <property type="match status" value="1"/>
</dbReference>
<feature type="compositionally biased region" description="Low complexity" evidence="13">
    <location>
        <begin position="1224"/>
        <end position="1238"/>
    </location>
</feature>
<dbReference type="PROSITE" id="PS51004">
    <property type="entry name" value="SEMA"/>
    <property type="match status" value="1"/>
</dbReference>
<dbReference type="SUPFAM" id="SSF101912">
    <property type="entry name" value="Sema domain"/>
    <property type="match status" value="1"/>
</dbReference>
<dbReference type="InterPro" id="IPR041362">
    <property type="entry name" value="TIG2_plexin"/>
</dbReference>
<dbReference type="InterPro" id="IPR002909">
    <property type="entry name" value="IPT_dom"/>
</dbReference>
<feature type="compositionally biased region" description="Pro residues" evidence="13">
    <location>
        <begin position="62"/>
        <end position="72"/>
    </location>
</feature>
<dbReference type="InterPro" id="IPR001627">
    <property type="entry name" value="Semap_dom"/>
</dbReference>
<evidence type="ECO:0000256" key="12">
    <source>
        <dbReference type="SAM" id="Coils"/>
    </source>
</evidence>
<feature type="compositionally biased region" description="Low complexity" evidence="13">
    <location>
        <begin position="1448"/>
        <end position="1458"/>
    </location>
</feature>
<keyword evidence="12" id="KW-0175">Coiled coil</keyword>
<keyword evidence="9" id="KW-1015">Disulfide bond</keyword>
<evidence type="ECO:0000313" key="16">
    <source>
        <dbReference type="EMBL" id="KAG8516197.1"/>
    </source>
</evidence>
<dbReference type="Gene3D" id="2.130.10.10">
    <property type="entry name" value="YVTN repeat-like/Quinoprotein amine dehydrogenase"/>
    <property type="match status" value="1"/>
</dbReference>
<keyword evidence="6" id="KW-0677">Repeat</keyword>
<feature type="region of interest" description="Disordered" evidence="13">
    <location>
        <begin position="3242"/>
        <end position="3262"/>
    </location>
</feature>
<comment type="subcellular location">
    <subcellularLocation>
        <location evidence="1">Cell membrane</location>
        <topology evidence="1">Single-pass type I membrane protein</topology>
    </subcellularLocation>
</comment>
<dbReference type="InterPro" id="IPR002165">
    <property type="entry name" value="Plexin_repeat"/>
</dbReference>
<feature type="region of interest" description="Disordered" evidence="13">
    <location>
        <begin position="2717"/>
        <end position="2741"/>
    </location>
</feature>
<dbReference type="Pfam" id="PF17960">
    <property type="entry name" value="TIG_plexin"/>
    <property type="match status" value="1"/>
</dbReference>
<keyword evidence="17" id="KW-1185">Reference proteome</keyword>
<gene>
    <name evidence="16" type="ORF">J0S82_018844</name>
</gene>
<feature type="compositionally biased region" description="Pro residues" evidence="13">
    <location>
        <begin position="1064"/>
        <end position="1075"/>
    </location>
</feature>
<dbReference type="InterPro" id="IPR036352">
    <property type="entry name" value="Semap_dom_sf"/>
</dbReference>
<feature type="region of interest" description="Disordered" evidence="13">
    <location>
        <begin position="1591"/>
        <end position="1615"/>
    </location>
</feature>
<dbReference type="InterPro" id="IPR013548">
    <property type="entry name" value="Plexin_cytoplasmic_RasGAP_dom"/>
</dbReference>
<dbReference type="SUPFAM" id="SSF103575">
    <property type="entry name" value="Plexin repeat"/>
    <property type="match status" value="1"/>
</dbReference>
<evidence type="ECO:0000256" key="14">
    <source>
        <dbReference type="SAM" id="Phobius"/>
    </source>
</evidence>
<dbReference type="InterPro" id="IPR013783">
    <property type="entry name" value="Ig-like_fold"/>
</dbReference>
<feature type="compositionally biased region" description="Low complexity" evidence="13">
    <location>
        <begin position="1388"/>
        <end position="1399"/>
    </location>
</feature>
<feature type="compositionally biased region" description="Low complexity" evidence="13">
    <location>
        <begin position="956"/>
        <end position="970"/>
    </location>
</feature>
<evidence type="ECO:0000256" key="2">
    <source>
        <dbReference type="ARBA" id="ARBA00010297"/>
    </source>
</evidence>
<dbReference type="InterPro" id="IPR041019">
    <property type="entry name" value="TIG1_plexin"/>
</dbReference>
<dbReference type="CDD" id="cd01180">
    <property type="entry name" value="IPT_plexin_repeat1"/>
    <property type="match status" value="1"/>
</dbReference>
<feature type="compositionally biased region" description="Basic and acidic residues" evidence="13">
    <location>
        <begin position="865"/>
        <end position="882"/>
    </location>
</feature>
<evidence type="ECO:0000256" key="7">
    <source>
        <dbReference type="ARBA" id="ARBA00022989"/>
    </source>
</evidence>
<feature type="region of interest" description="Disordered" evidence="13">
    <location>
        <begin position="673"/>
        <end position="698"/>
    </location>
</feature>
<keyword evidence="10" id="KW-0325">Glycoprotein</keyword>
<feature type="compositionally biased region" description="Gly residues" evidence="13">
    <location>
        <begin position="1119"/>
        <end position="1135"/>
    </location>
</feature>
<dbReference type="OrthoDB" id="125363at2759"/>
<dbReference type="SMART" id="SM00630">
    <property type="entry name" value="Sema"/>
    <property type="match status" value="1"/>
</dbReference>
<feature type="compositionally biased region" description="Low complexity" evidence="13">
    <location>
        <begin position="498"/>
        <end position="508"/>
    </location>
</feature>
<keyword evidence="7 14" id="KW-1133">Transmembrane helix</keyword>
<dbReference type="GO" id="GO:0005886">
    <property type="term" value="C:plasma membrane"/>
    <property type="evidence" value="ECO:0007669"/>
    <property type="project" value="UniProtKB-SubCell"/>
</dbReference>
<feature type="domain" description="Sema" evidence="15">
    <location>
        <begin position="1941"/>
        <end position="2428"/>
    </location>
</feature>
<dbReference type="Pfam" id="PF18020">
    <property type="entry name" value="TIG_2"/>
    <property type="match status" value="1"/>
</dbReference>
<dbReference type="PANTHER" id="PTHR22625:SF35">
    <property type="entry name" value="PLEXIN-A1"/>
    <property type="match status" value="1"/>
</dbReference>
<evidence type="ECO:0000256" key="8">
    <source>
        <dbReference type="ARBA" id="ARBA00023136"/>
    </source>
</evidence>
<feature type="compositionally biased region" description="Polar residues" evidence="13">
    <location>
        <begin position="1400"/>
        <end position="1416"/>
    </location>
</feature>
<dbReference type="SUPFAM" id="SSF81296">
    <property type="entry name" value="E set domains"/>
    <property type="match status" value="4"/>
</dbReference>
<dbReference type="FunFam" id="2.130.10.10:FF:000006">
    <property type="entry name" value="Plexin A2"/>
    <property type="match status" value="1"/>
</dbReference>
<evidence type="ECO:0000256" key="6">
    <source>
        <dbReference type="ARBA" id="ARBA00022737"/>
    </source>
</evidence>
<dbReference type="Pfam" id="PF24479">
    <property type="entry name" value="PSI_PlexinA-B"/>
    <property type="match status" value="1"/>
</dbReference>
<dbReference type="Gene3D" id="1.10.506.10">
    <property type="entry name" value="GTPase Activation - p120gap, domain 1"/>
    <property type="match status" value="1"/>
</dbReference>
<dbReference type="InterPro" id="IPR014756">
    <property type="entry name" value="Ig_E-set"/>
</dbReference>
<keyword evidence="3" id="KW-1003">Cell membrane</keyword>
<feature type="region of interest" description="Disordered" evidence="13">
    <location>
        <begin position="1"/>
        <end position="100"/>
    </location>
</feature>
<dbReference type="GO" id="GO:0002116">
    <property type="term" value="C:semaphorin receptor complex"/>
    <property type="evidence" value="ECO:0007669"/>
    <property type="project" value="TreeGrafter"/>
</dbReference>
<feature type="non-terminal residue" evidence="16">
    <location>
        <position position="3867"/>
    </location>
</feature>
<keyword evidence="5" id="KW-0732">Signal</keyword>
<feature type="compositionally biased region" description="Basic residues" evidence="13">
    <location>
        <begin position="913"/>
        <end position="932"/>
    </location>
</feature>
<feature type="region of interest" description="Disordered" evidence="13">
    <location>
        <begin position="3807"/>
        <end position="3867"/>
    </location>
</feature>
<feature type="non-terminal residue" evidence="16">
    <location>
        <position position="1"/>
    </location>
</feature>
<feature type="region of interest" description="Disordered" evidence="13">
    <location>
        <begin position="843"/>
        <end position="1416"/>
    </location>
</feature>
<evidence type="ECO:0000256" key="10">
    <source>
        <dbReference type="ARBA" id="ARBA00023180"/>
    </source>
</evidence>
<evidence type="ECO:0000256" key="11">
    <source>
        <dbReference type="PROSITE-ProRule" id="PRU00352"/>
    </source>
</evidence>
<dbReference type="Gene3D" id="2.60.40.10">
    <property type="entry name" value="Immunoglobulins"/>
    <property type="match status" value="5"/>
</dbReference>
<dbReference type="EMBL" id="JAGFMF010011681">
    <property type="protein sequence ID" value="KAG8516197.1"/>
    <property type="molecule type" value="Genomic_DNA"/>
</dbReference>
<dbReference type="SMART" id="SM00429">
    <property type="entry name" value="IPT"/>
    <property type="match status" value="4"/>
</dbReference>
<accession>A0A8J6ABW7</accession>
<dbReference type="Pfam" id="PF01437">
    <property type="entry name" value="PSI"/>
    <property type="match status" value="2"/>
</dbReference>
<evidence type="ECO:0000256" key="4">
    <source>
        <dbReference type="ARBA" id="ARBA00022692"/>
    </source>
</evidence>
<evidence type="ECO:0000256" key="3">
    <source>
        <dbReference type="ARBA" id="ARBA00022475"/>
    </source>
</evidence>
<feature type="transmembrane region" description="Helical" evidence="14">
    <location>
        <begin position="3173"/>
        <end position="3197"/>
    </location>
</feature>
<dbReference type="CDD" id="cd00603">
    <property type="entry name" value="IPT_PCSR"/>
    <property type="match status" value="1"/>
</dbReference>
<organism evidence="16 17">
    <name type="scientific">Galemys pyrenaicus</name>
    <name type="common">Iberian desman</name>
    <name type="synonym">Pyrenean desman</name>
    <dbReference type="NCBI Taxonomy" id="202257"/>
    <lineage>
        <taxon>Eukaryota</taxon>
        <taxon>Metazoa</taxon>
        <taxon>Chordata</taxon>
        <taxon>Craniata</taxon>
        <taxon>Vertebrata</taxon>
        <taxon>Euteleostomi</taxon>
        <taxon>Mammalia</taxon>
        <taxon>Eutheria</taxon>
        <taxon>Laurasiatheria</taxon>
        <taxon>Eulipotyphla</taxon>
        <taxon>Talpidae</taxon>
        <taxon>Galemys</taxon>
    </lineage>
</organism>
<feature type="compositionally biased region" description="Low complexity" evidence="13">
    <location>
        <begin position="1156"/>
        <end position="1182"/>
    </location>
</feature>
<dbReference type="CDD" id="cd01181">
    <property type="entry name" value="IPT_plexin_repeat3"/>
    <property type="match status" value="1"/>
</dbReference>
<feature type="region of interest" description="Disordered" evidence="13">
    <location>
        <begin position="1433"/>
        <end position="1497"/>
    </location>
</feature>
<dbReference type="Pfam" id="PF01833">
    <property type="entry name" value="TIG"/>
    <property type="match status" value="4"/>
</dbReference>
<protein>
    <submittedName>
        <fullName evidence="16">Plexin-A1</fullName>
    </submittedName>
</protein>
<comment type="caution">
    <text evidence="11">Lacks conserved residue(s) required for the propagation of feature annotation.</text>
</comment>
<feature type="compositionally biased region" description="Pro residues" evidence="13">
    <location>
        <begin position="1603"/>
        <end position="1613"/>
    </location>
</feature>
<dbReference type="FunFam" id="2.60.40.10:FF:000329">
    <property type="entry name" value="Plexin A4"/>
    <property type="match status" value="1"/>
</dbReference>
<dbReference type="GO" id="GO:0017154">
    <property type="term" value="F:semaphorin receptor activity"/>
    <property type="evidence" value="ECO:0007669"/>
    <property type="project" value="InterPro"/>
</dbReference>
<dbReference type="Pfam" id="PF08337">
    <property type="entry name" value="Plexin_cytopl"/>
    <property type="match status" value="1"/>
</dbReference>
<sequence>GREQHRGVSHEGDHRRETQKHEYYAPRPSVGAQDTGRRQSGPIHPSLMAVWSAQPCQHRLTPEPPSSAPCPPGRSAHDSETRSSVWSQPGTAPLQPAARAAPESLSFSLLMPGGRQGFNPITLDGVGREGSCAPAWSHPEGVPSSEPGAAQLDGQLVPLPSLSSPRSVDPRCSLLTSRRSREAQYCGNNGQPGPAYRPAGRLTLEVTCDQAPGEMRWSSRPRVCRVWEQGGLLGGGGSWAGVSQTRPWRAAALFILVNNGGNSPVSSNRDTVSNNAVTRRQLCSLRLRGVFASKTLHTWLLGNKCYLEEEPILFAFGFSEVTGNDHTASGNGLVSYKTKQHLHSDAVRPLLADTSGKEYGCGLRAPGGTRTALFTAASGLVRLTPVDRASGRPTVRQRTPPRSRTAAPLRPRASGGHQRGGDAGRGRLASSRPCGRRTEATGRPASDSQDRPPAGHSCPGPRVRDLTLPQGAGASPWPEALSEASPTLSGAVQSVTHAGRAGPAPDGPGSEEFKVQRRCLRERCGMVPKSDWSARRRQRGWAGQRACAREGTERRAVPGAALLVTVPRGTGTGFTPGEACPGGVSRERGMSRVVSGSQLFQAAQPVLLPPPLGPGHPVFGEGGLRDRLPQGHRRCSWSHPPLPAVSARDPMTPPHNPRNVVISNSEVRAPAQAAPGRRVGQCVPGLGPEGGVTGRGAGEDVTRVEPPGTGLGFHLRNLPSWGWTPSCDGAICPGEGFASRSDTLLGRSVQGCEKGAAVGPALVREESTQDYCCSMCRVTKIQKWPLKLPQCQEHDWRATPHIRHCERFLGEWPSSKAAAEPSEDTGARTHTHRVAHICRELDLRPEAGQNVPSRTSGPQRAIGTGRDERCLVRRQYETERLRHGGQPGPAASPALRPKAPSPDRPGGSGMRGCLRRHLPSAPRHKAPARPRPLRACSEPGVRQSRAHSKKGGSLLPGRAPAAPPTSGSAGLVPAPACPGRAPSHLRPPVSGACAPSRASEAGPVPWDRAPVNPRVGATGEAPSRPPAGVSRRAAASPFEGAVGPSGPAARGRAPSGGRLRPRPETAPPSPVPPPGLWRRMRVARRSAGGESEAGPQPRGARRPIHAGQRRRGHAAEPGRGSGLGLGGLRGFGGPAAGRAAAAQAAGRGDGRRRGAPRGSPRAGWEAPSGRRGAAFAGCRACGGRSGGVRGGLRRACPRVPAAPARRPRVSGRGRGARLGRSRPRPAVIGPRSRPAALVPPRPRARSGRRSSAGQPSRRRGGAGAGAAPSSKAGEKVCGGPAGRAQRVPRRSPGAGPQAQTSGRQQGRAGLARPVLGFAAAGQGRGRRRTWCGAVPRAGPQGAGWKLESLLRDRRPPPPPPPRVRGDGRCVHPGLQGRAPSLGGGGVGAARQAAQFAGASSTSPSQGLSRVSPFSSEASDCFLDSPGPGVRCSCPREASGKAERGSRDAPACCESPGAAEEGGGEGSGDCLEPGAAPGSSERPTPAPGSPDCPALVGHTVPWQRQPDQWFCLGARLQVSREGGPETQEGASGGGNSRQVSALVCRGVCLGVGDMPGIAQSRGLLARLLWPRHGLCVPILLLCQEQLAPGGGLEPPSTASVGAPFPQPDSPPQHPGQPWHECAFPGCTGPVGVALQQVCRVSRFCGGVGFRACPASTDGMTLEGTVSQRAPGGGGPPALGAGWALSASSALPWTWPQACLRGLTPPAEGPRPCALAVLCPGGRERSWGQARPLPAPRGYSCSLHLLGVSQPPPLLSMKGDVVTPVLQAMTPVMAPDYGEACPAANCWGFGTWGPHGQLREWSRLLCGDWAVVAMAGLGVEASADRRDPDPVPCRLAPGPRLLCQAAMSGLGVGTALRAHGLVSGQAGGALSGLWLVLGVGRLAGVGRGGRRRRNAGVGAPRPVMLAHVGPERRSPRPWPAMPLPRASPQALPLLLLLLLGGARAAAGTPRTGGALQPAFRTFAASDWGLTHLVVHEQTGEVYVGAVNRIYKLAGDLTLLRAHVTGPVEDNEKCYPPPSVQSCPHGLGSTDNVNKLLLLDYAANRLLACGSASQGICQFLRLDDLFKLGEPHHRKEHYLSSVREAGSMAGVLIAGPPGQGQAKLFVGTPIDGKSEYFPTLSSRRLMANEEDADMFGFVYQDEFVSSQLKIPSDTLSKFPAFDIYYVYSFRSEQFVYYLTLQLDTQLTSPDAAGEHFFTSKIVRLCVDDPKFYSYVEFPIGCEQAGVEYRLVQDAYLSRPGRALAHQLGLAEDEDVLFTVFAQGQKNRVKPPKESVLCLFTLRAIKEKIKERIQSCYRGEGKLSLPWLLNKELGCINSPLQIDDDFCGQDFNQPLGGTVTIEGMPLFVDKDDGLTAVAAYDYRGRTVVFAGTRSGRIRKILVDLTSPGSRPALAYESVVAQEGSPILRDLVLSPDRQYLYAMTEKQVTRVPVESCVQYTSCELCLGSRDPHCGWCVLHSTCSRQDACERADEPQRFASDLLQCVQLTVQPRNVSVTMSQVPLVLQAWNVPDLSAGVNCSFGDFTESESVLEGGRIHCLSPSARDVAPITRGQGDQRVVKLYLKSKETGKKFASVDFIFYNCSVHQSCLSCVNGSFPCHWCKYRHVCTHNAADCAFLEGRVNVSEDCPQILPSTQIYVPVGVVKPITLAARNLPQPQSGQRGYECLFHVPGSPARVTALRFNSSSLQCQNSSYSYEGSDISDLPVNLSVVWNGHFVIDNPQNIQGELPGGRAGQGGAGPGRQADRAPPAAHLYKCPALRESCGLCLKADPRFECGWCVAERRCSLRAHCPADSPAAWMHARHGSSRCTDPKILKLSPETGPRQGGTRLTITGENLGLRFEDVRLGVRVGKVLCSPVESEYISAEQIVCEIGDASSVRAHDALVEVCVRDCSPHYRALSPKRFTFVTPTFYRVSPARGPLSGGTWIGIEGSHLNAGSDVAVRNSREIRCLTPPGQSPGSAPIVININRAQLSNPEVRYNYTEDPTILRIEPEWSINSGGTLLTVTGTNLATVREPRIRAKYGGVERENSCLVYNDTTMVCRAPSVDNPARTPPELGERPDELGFVMDDVRALLVLNASAFVYYPDPVLEPLSPTGLLELKPSSPLILKGRNLLPPAPGNSRLNYTVLIGSTPCALTVSETQLLCESPNLTGQHKVTVRAGGFEFSPGTLQVYSDSLLTLPAIVGIGGGGGLLLLVIVAVLIAYKRKSRDADRTLKRLQLQMDNLESRVALECKEGLWAAEEGGGGKAPWAGLPLPLPPSGPGSNQQAAEVGLSLGQEREGMGTSGGGPDPSSATAFAELQTDIHELTSDLDGAGIPFLDYRTYAMRVLFPGIEDHPVLKEMEVQANVEKSLTLFGQLLTKKHFLLTFIRTLEAQRSFSMRDRGNVASLIMTALQGEMEYATGVLKQLLSDLIEKNLESKNHPKLLLRRTESVAEKMLTNWFTFLLYKFLKAAAGEAAWVLGQVEGDIAARAAPRPPVQTVQTAQGCRHALAHGASCCPRCGVPGPARGRELLSRAEGCLLRCGRHGGLGAQGMRRPGALRLPSPSPCIKRGQGGQVERGPHLGLPVSCLSSPPSQPARGRRASAGAPQDPGRQALLSSSLSPHKALAGREAAMNGSASPSTPSSLLSSFLADLMKPSLQMKHNSRDRRVVGGPWDELCCGRSSAAVSLITADANKGPGASAGAEPLFLCRGRVGAGGESGQPATRLAPSLLDSPGSPDTAQWASPVQAVSPASAGGGPGHRQTGRALGAALGALATRAFPAVLWVPARPSTSGSVRVASGMRRAHLGTRRVLRVSRRAGLGRLPLLEEVQRGASAAEGPVQQRGQCSRGASAPERPVQQSGQCSRAASAAEQPVQQRGQCSRGASAPERPVQQ</sequence>
<feature type="compositionally biased region" description="Low complexity" evidence="13">
    <location>
        <begin position="1044"/>
        <end position="1058"/>
    </location>
</feature>
<feature type="region of interest" description="Disordered" evidence="13">
    <location>
        <begin position="632"/>
        <end position="652"/>
    </location>
</feature>
<feature type="region of interest" description="Disordered" evidence="13">
    <location>
        <begin position="385"/>
        <end position="513"/>
    </location>
</feature>
<feature type="compositionally biased region" description="Basic residues" evidence="13">
    <location>
        <begin position="1099"/>
        <end position="1112"/>
    </location>
</feature>
<comment type="caution">
    <text evidence="16">The sequence shown here is derived from an EMBL/GenBank/DDBJ whole genome shotgun (WGS) entry which is preliminary data.</text>
</comment>
<reference evidence="16" key="1">
    <citation type="journal article" date="2021" name="Evol. Appl.">
        <title>The genome of the Pyrenean desman and the effects of bottlenecks and inbreeding on the genomic landscape of an endangered species.</title>
        <authorList>
            <person name="Escoda L."/>
            <person name="Castresana J."/>
        </authorList>
    </citation>
    <scope>NUCLEOTIDE SEQUENCE</scope>
    <source>
        <strain evidence="16">IBE-C5619</strain>
    </source>
</reference>
<feature type="compositionally biased region" description="Basic and acidic residues" evidence="13">
    <location>
        <begin position="1"/>
        <end position="24"/>
    </location>
</feature>
<dbReference type="FunFam" id="2.60.40.10:FF:000071">
    <property type="entry name" value="Plexin A2"/>
    <property type="match status" value="1"/>
</dbReference>